<accession>A0AAF0E0C5</accession>
<organism evidence="17 18">
    <name type="scientific">Malassezia obtusa</name>
    <dbReference type="NCBI Taxonomy" id="76774"/>
    <lineage>
        <taxon>Eukaryota</taxon>
        <taxon>Fungi</taxon>
        <taxon>Dikarya</taxon>
        <taxon>Basidiomycota</taxon>
        <taxon>Ustilaginomycotina</taxon>
        <taxon>Malasseziomycetes</taxon>
        <taxon>Malasseziales</taxon>
        <taxon>Malasseziaceae</taxon>
        <taxon>Malassezia</taxon>
    </lineage>
</organism>
<comment type="pathway">
    <text evidence="3">Isoprenoid biosynthesis; farnesyl diphosphate biosynthesis; farnesyl diphosphate from geranyl diphosphate and isopentenyl diphosphate: step 1/1.</text>
</comment>
<dbReference type="PANTHER" id="PTHR11525:SF0">
    <property type="entry name" value="FARNESYL PYROPHOSPHATE SYNTHASE"/>
    <property type="match status" value="1"/>
</dbReference>
<dbReference type="SUPFAM" id="SSF56317">
    <property type="entry name" value="Carbon-nitrogen hydrolase"/>
    <property type="match status" value="1"/>
</dbReference>
<comment type="cofactor">
    <cofactor evidence="1">
        <name>Mg(2+)</name>
        <dbReference type="ChEBI" id="CHEBI:18420"/>
    </cofactor>
</comment>
<evidence type="ECO:0000256" key="14">
    <source>
        <dbReference type="ARBA" id="ARBA00032448"/>
    </source>
</evidence>
<dbReference type="InterPro" id="IPR036526">
    <property type="entry name" value="C-N_Hydrolase_sf"/>
</dbReference>
<dbReference type="Gene3D" id="3.60.110.10">
    <property type="entry name" value="Carbon-nitrogen hydrolase"/>
    <property type="match status" value="1"/>
</dbReference>
<dbReference type="InterPro" id="IPR045254">
    <property type="entry name" value="Nit1/2_C-N_Hydrolase"/>
</dbReference>
<dbReference type="GO" id="GO:0004161">
    <property type="term" value="F:dimethylallyltranstransferase activity"/>
    <property type="evidence" value="ECO:0007669"/>
    <property type="project" value="UniProtKB-EC"/>
</dbReference>
<keyword evidence="10" id="KW-0460">Magnesium</keyword>
<dbReference type="InterPro" id="IPR003010">
    <property type="entry name" value="C-N_Hydrolase"/>
</dbReference>
<keyword evidence="8 17" id="KW-0808">Transferase</keyword>
<reference evidence="17" key="1">
    <citation type="submission" date="2023-03" db="EMBL/GenBank/DDBJ databases">
        <title>Mating type loci evolution in Malassezia.</title>
        <authorList>
            <person name="Coelho M.A."/>
        </authorList>
    </citation>
    <scope>NUCLEOTIDE SEQUENCE</scope>
    <source>
        <strain evidence="17">CBS 7876</strain>
    </source>
</reference>
<dbReference type="GO" id="GO:0005737">
    <property type="term" value="C:cytoplasm"/>
    <property type="evidence" value="ECO:0007669"/>
    <property type="project" value="TreeGrafter"/>
</dbReference>
<proteinExistence type="inferred from homology"/>
<dbReference type="PROSITE" id="PS50263">
    <property type="entry name" value="CN_HYDROLASE"/>
    <property type="match status" value="1"/>
</dbReference>
<keyword evidence="11" id="KW-0443">Lipid metabolism</keyword>
<evidence type="ECO:0000256" key="1">
    <source>
        <dbReference type="ARBA" id="ARBA00001946"/>
    </source>
</evidence>
<evidence type="ECO:0000256" key="2">
    <source>
        <dbReference type="ARBA" id="ARBA00004932"/>
    </source>
</evidence>
<dbReference type="InterPro" id="IPR001110">
    <property type="entry name" value="UPF0012_CS"/>
</dbReference>
<dbReference type="PROSITE" id="PS00444">
    <property type="entry name" value="POLYPRENYL_SYNTHASE_2"/>
    <property type="match status" value="1"/>
</dbReference>
<dbReference type="EC" id="2.5.1.10" evidence="5"/>
<dbReference type="CDD" id="cd07572">
    <property type="entry name" value="nit"/>
    <property type="match status" value="1"/>
</dbReference>
<evidence type="ECO:0000256" key="11">
    <source>
        <dbReference type="ARBA" id="ARBA00023098"/>
    </source>
</evidence>
<dbReference type="EMBL" id="CP119939">
    <property type="protein sequence ID" value="WFD03953.1"/>
    <property type="molecule type" value="Genomic_DNA"/>
</dbReference>
<dbReference type="InterPro" id="IPR000092">
    <property type="entry name" value="Polyprenyl_synt"/>
</dbReference>
<dbReference type="InterPro" id="IPR008949">
    <property type="entry name" value="Isoprenoid_synthase_dom_sf"/>
</dbReference>
<evidence type="ECO:0000256" key="10">
    <source>
        <dbReference type="ARBA" id="ARBA00022842"/>
    </source>
</evidence>
<dbReference type="InterPro" id="IPR039702">
    <property type="entry name" value="FPS1-like"/>
</dbReference>
<dbReference type="SFLD" id="SFLDS00005">
    <property type="entry name" value="Isoprenoid_Synthase_Type_I"/>
    <property type="match status" value="1"/>
</dbReference>
<protein>
    <recommendedName>
        <fullName evidence="15">(2E,6E)-farnesyl diphosphate synthase</fullName>
        <ecNumber evidence="6">2.5.1.1</ecNumber>
        <ecNumber evidence="5">2.5.1.10</ecNumber>
    </recommendedName>
    <alternativeName>
        <fullName evidence="14">Dimethylallyltranstransferase</fullName>
    </alternativeName>
    <alternativeName>
        <fullName evidence="13">Farnesyl diphosphate synthase</fullName>
    </alternativeName>
    <alternativeName>
        <fullName evidence="12">Geranyltranstransferase</fullName>
    </alternativeName>
</protein>
<dbReference type="GO" id="GO:0016811">
    <property type="term" value="F:hydrolase activity, acting on carbon-nitrogen (but not peptide) bonds, in linear amides"/>
    <property type="evidence" value="ECO:0007669"/>
    <property type="project" value="InterPro"/>
</dbReference>
<dbReference type="CDD" id="cd00685">
    <property type="entry name" value="Trans_IPPS_HT"/>
    <property type="match status" value="1"/>
</dbReference>
<evidence type="ECO:0000256" key="13">
    <source>
        <dbReference type="ARBA" id="ARBA00032424"/>
    </source>
</evidence>
<dbReference type="InterPro" id="IPR033749">
    <property type="entry name" value="Polyprenyl_synt_CS"/>
</dbReference>
<dbReference type="GO" id="GO:0004337">
    <property type="term" value="F:(2E,6E)-farnesyl diphosphate synthase activity"/>
    <property type="evidence" value="ECO:0007669"/>
    <property type="project" value="UniProtKB-EC"/>
</dbReference>
<dbReference type="Gene3D" id="1.10.600.10">
    <property type="entry name" value="Farnesyl Diphosphate Synthase"/>
    <property type="match status" value="1"/>
</dbReference>
<dbReference type="FunFam" id="1.10.600.10:FF:000006">
    <property type="entry name" value="Farnesyl pyrophosphate synthase"/>
    <property type="match status" value="1"/>
</dbReference>
<evidence type="ECO:0000256" key="9">
    <source>
        <dbReference type="ARBA" id="ARBA00022723"/>
    </source>
</evidence>
<dbReference type="SUPFAM" id="SSF48576">
    <property type="entry name" value="Terpenoid synthases"/>
    <property type="match status" value="1"/>
</dbReference>
<evidence type="ECO:0000256" key="6">
    <source>
        <dbReference type="ARBA" id="ARBA00012833"/>
    </source>
</evidence>
<dbReference type="GO" id="GO:0046872">
    <property type="term" value="F:metal ion binding"/>
    <property type="evidence" value="ECO:0007669"/>
    <property type="project" value="UniProtKB-KW"/>
</dbReference>
<gene>
    <name evidence="17" type="primary">ERG20</name>
    <name evidence="17" type="ORF">MOBT1_002650</name>
</gene>
<evidence type="ECO:0000313" key="18">
    <source>
        <dbReference type="Proteomes" id="UP001214603"/>
    </source>
</evidence>
<sequence>MVILPECFNSPYGVNFFDTYAERLPGLFDEVKKGGVESAAGGDARWEIDNKDNAHAVTPTAEQLEASETLRMLSEVVKETGVVLVGGSMPERDSNGKLYNTSLVLDPKGRVIAAHRKLHLFDIDIPGKMTFQESQTLSPGNQITLFDCGMCCTDTDFGRFGLAICYDLRFPEVAMVSARLGAGAMLYPGAFNTTTGPMAWELLLRARAVDNQVYTVGCSPARPTEGYPAWGHSTVVDPVAQIAATCDEKETIVWTTLDPERVREVRKTVPVATQRRFDAYPNVANMTDKQVKRERFERVFSTIVDELLDYMKSQNMPDDAVQWYKRNLEYNTPGGKLNRGLSVVDTVDLLLCTNEQGERTRELSESEYTEAAILGWCVELLQAYFLVADDMMDASITRRGHPCWYRVEGVGNIAINDAFMLEGAIYYLLKKHFRSKPYYGYLLELFHDTTFQTELGQLIDLITAPEDSVDLSKFSLKKHHLIVVYKTAFYSFYLPVALAMRMCGVEDEGLYKHALDILLPLGEYFQVQDDYLDCYGTPEVIGKIGTDILDNKCSWNINVALANATPEQREVLDQNYGRKDSTCEQKVKDVFNSANIDLKTKFADYERESYDRIHKLINALPETSGLKRSVFVSFFEKVYKRSK</sequence>
<dbReference type="AlphaFoldDB" id="A0AAF0E0C5"/>
<dbReference type="PANTHER" id="PTHR11525">
    <property type="entry name" value="FARNESYL-PYROPHOSPHATE SYNTHETASE"/>
    <property type="match status" value="1"/>
</dbReference>
<dbReference type="PROSITE" id="PS01227">
    <property type="entry name" value="UPF0012"/>
    <property type="match status" value="1"/>
</dbReference>
<evidence type="ECO:0000256" key="12">
    <source>
        <dbReference type="ARBA" id="ARBA00032380"/>
    </source>
</evidence>
<evidence type="ECO:0000256" key="8">
    <source>
        <dbReference type="ARBA" id="ARBA00022679"/>
    </source>
</evidence>
<evidence type="ECO:0000256" key="7">
    <source>
        <dbReference type="ARBA" id="ARBA00022516"/>
    </source>
</evidence>
<dbReference type="Pfam" id="PF00348">
    <property type="entry name" value="polyprenyl_synt"/>
    <property type="match status" value="1"/>
</dbReference>
<feature type="domain" description="CN hydrolase" evidence="16">
    <location>
        <begin position="1"/>
        <end position="259"/>
    </location>
</feature>
<dbReference type="Pfam" id="PF00795">
    <property type="entry name" value="CN_hydrolase"/>
    <property type="match status" value="1"/>
</dbReference>
<evidence type="ECO:0000256" key="5">
    <source>
        <dbReference type="ARBA" id="ARBA00012439"/>
    </source>
</evidence>
<keyword evidence="9" id="KW-0479">Metal-binding</keyword>
<evidence type="ECO:0000259" key="16">
    <source>
        <dbReference type="PROSITE" id="PS50263"/>
    </source>
</evidence>
<evidence type="ECO:0000256" key="4">
    <source>
        <dbReference type="ARBA" id="ARBA00006706"/>
    </source>
</evidence>
<dbReference type="EC" id="2.5.1.1" evidence="6"/>
<comment type="pathway">
    <text evidence="2">Isoprenoid biosynthesis; geranyl diphosphate biosynthesis; geranyl diphosphate from dimethylallyl diphosphate and isopentenyl diphosphate: step 1/1.</text>
</comment>
<evidence type="ECO:0000313" key="17">
    <source>
        <dbReference type="EMBL" id="WFD03953.1"/>
    </source>
</evidence>
<keyword evidence="18" id="KW-1185">Reference proteome</keyword>
<keyword evidence="7" id="KW-0444">Lipid biosynthesis</keyword>
<dbReference type="Proteomes" id="UP001214603">
    <property type="component" value="Chromosome 6"/>
</dbReference>
<evidence type="ECO:0000256" key="3">
    <source>
        <dbReference type="ARBA" id="ARBA00005035"/>
    </source>
</evidence>
<dbReference type="PROSITE" id="PS00723">
    <property type="entry name" value="POLYPRENYL_SYNTHASE_1"/>
    <property type="match status" value="1"/>
</dbReference>
<comment type="similarity">
    <text evidence="4">Belongs to the FPP/GGPP synthase family.</text>
</comment>
<dbReference type="GO" id="GO:0045337">
    <property type="term" value="P:farnesyl diphosphate biosynthetic process"/>
    <property type="evidence" value="ECO:0007669"/>
    <property type="project" value="TreeGrafter"/>
</dbReference>
<evidence type="ECO:0000256" key="15">
    <source>
        <dbReference type="ARBA" id="ARBA00032873"/>
    </source>
</evidence>
<name>A0AAF0E0C5_9BASI</name>